<dbReference type="GO" id="GO:0005737">
    <property type="term" value="C:cytoplasm"/>
    <property type="evidence" value="ECO:0007669"/>
    <property type="project" value="TreeGrafter"/>
</dbReference>
<feature type="binding site" evidence="2">
    <location>
        <begin position="113"/>
        <end position="116"/>
    </location>
    <ligand>
        <name>glutathione</name>
        <dbReference type="ChEBI" id="CHEBI:57925"/>
    </ligand>
</feature>
<dbReference type="Gene3D" id="3.40.30.10">
    <property type="entry name" value="Glutaredoxin"/>
    <property type="match status" value="1"/>
</dbReference>
<dbReference type="SUPFAM" id="SSF47616">
    <property type="entry name" value="GST C-terminal domain-like"/>
    <property type="match status" value="1"/>
</dbReference>
<evidence type="ECO:0000313" key="7">
    <source>
        <dbReference type="Proteomes" id="UP000184383"/>
    </source>
</evidence>
<reference evidence="7" key="1">
    <citation type="journal article" date="2017" name="Genome Biol.">
        <title>Comparative genomics reveals high biological diversity and specific adaptations in the industrially and medically important fungal genus Aspergillus.</title>
        <authorList>
            <person name="de Vries R.P."/>
            <person name="Riley R."/>
            <person name="Wiebenga A."/>
            <person name="Aguilar-Osorio G."/>
            <person name="Amillis S."/>
            <person name="Uchima C.A."/>
            <person name="Anderluh G."/>
            <person name="Asadollahi M."/>
            <person name="Askin M."/>
            <person name="Barry K."/>
            <person name="Battaglia E."/>
            <person name="Bayram O."/>
            <person name="Benocci T."/>
            <person name="Braus-Stromeyer S.A."/>
            <person name="Caldana C."/>
            <person name="Canovas D."/>
            <person name="Cerqueira G.C."/>
            <person name="Chen F."/>
            <person name="Chen W."/>
            <person name="Choi C."/>
            <person name="Clum A."/>
            <person name="Dos Santos R.A."/>
            <person name="Damasio A.R."/>
            <person name="Diallinas G."/>
            <person name="Emri T."/>
            <person name="Fekete E."/>
            <person name="Flipphi M."/>
            <person name="Freyberg S."/>
            <person name="Gallo A."/>
            <person name="Gournas C."/>
            <person name="Habgood R."/>
            <person name="Hainaut M."/>
            <person name="Harispe M.L."/>
            <person name="Henrissat B."/>
            <person name="Hilden K.S."/>
            <person name="Hope R."/>
            <person name="Hossain A."/>
            <person name="Karabika E."/>
            <person name="Karaffa L."/>
            <person name="Karanyi Z."/>
            <person name="Krasevec N."/>
            <person name="Kuo A."/>
            <person name="Kusch H."/>
            <person name="LaButti K."/>
            <person name="Lagendijk E.L."/>
            <person name="Lapidus A."/>
            <person name="Levasseur A."/>
            <person name="Lindquist E."/>
            <person name="Lipzen A."/>
            <person name="Logrieco A.F."/>
            <person name="MacCabe A."/>
            <person name="Maekelae M.R."/>
            <person name="Malavazi I."/>
            <person name="Melin P."/>
            <person name="Meyer V."/>
            <person name="Mielnichuk N."/>
            <person name="Miskei M."/>
            <person name="Molnar A.P."/>
            <person name="Mule G."/>
            <person name="Ngan C.Y."/>
            <person name="Orejas M."/>
            <person name="Orosz E."/>
            <person name="Ouedraogo J.P."/>
            <person name="Overkamp K.M."/>
            <person name="Park H.-S."/>
            <person name="Perrone G."/>
            <person name="Piumi F."/>
            <person name="Punt P.J."/>
            <person name="Ram A.F."/>
            <person name="Ramon A."/>
            <person name="Rauscher S."/>
            <person name="Record E."/>
            <person name="Riano-Pachon D.M."/>
            <person name="Robert V."/>
            <person name="Roehrig J."/>
            <person name="Ruller R."/>
            <person name="Salamov A."/>
            <person name="Salih N.S."/>
            <person name="Samson R.A."/>
            <person name="Sandor E."/>
            <person name="Sanguinetti M."/>
            <person name="Schuetze T."/>
            <person name="Sepcic K."/>
            <person name="Shelest E."/>
            <person name="Sherlock G."/>
            <person name="Sophianopoulou V."/>
            <person name="Squina F.M."/>
            <person name="Sun H."/>
            <person name="Susca A."/>
            <person name="Todd R.B."/>
            <person name="Tsang A."/>
            <person name="Unkles S.E."/>
            <person name="van de Wiele N."/>
            <person name="van Rossen-Uffink D."/>
            <person name="Oliveira J.V."/>
            <person name="Vesth T.C."/>
            <person name="Visser J."/>
            <person name="Yu J.-H."/>
            <person name="Zhou M."/>
            <person name="Andersen M.R."/>
            <person name="Archer D.B."/>
            <person name="Baker S.E."/>
            <person name="Benoit I."/>
            <person name="Brakhage A.A."/>
            <person name="Braus G.H."/>
            <person name="Fischer R."/>
            <person name="Frisvad J.C."/>
            <person name="Goldman G.H."/>
            <person name="Houbraken J."/>
            <person name="Oakley B."/>
            <person name="Pocsi I."/>
            <person name="Scazzocchio C."/>
            <person name="Seiboth B."/>
            <person name="vanKuyk P.A."/>
            <person name="Wortman J."/>
            <person name="Dyer P.S."/>
            <person name="Grigoriev I.V."/>
        </authorList>
    </citation>
    <scope>NUCLEOTIDE SEQUENCE [LARGE SCALE GENOMIC DNA]</scope>
    <source>
        <strain evidence="7">DTO 134E9</strain>
    </source>
</reference>
<evidence type="ECO:0000259" key="5">
    <source>
        <dbReference type="PROSITE" id="PS50405"/>
    </source>
</evidence>
<dbReference type="SFLD" id="SFLDG01206">
    <property type="entry name" value="Xi.1"/>
    <property type="match status" value="1"/>
</dbReference>
<dbReference type="InterPro" id="IPR004045">
    <property type="entry name" value="Glutathione_S-Trfase_N"/>
</dbReference>
<organism evidence="6 7">
    <name type="scientific">Aspergillus wentii DTO 134E9</name>
    <dbReference type="NCBI Taxonomy" id="1073089"/>
    <lineage>
        <taxon>Eukaryota</taxon>
        <taxon>Fungi</taxon>
        <taxon>Dikarya</taxon>
        <taxon>Ascomycota</taxon>
        <taxon>Pezizomycotina</taxon>
        <taxon>Eurotiomycetes</taxon>
        <taxon>Eurotiomycetidae</taxon>
        <taxon>Eurotiales</taxon>
        <taxon>Aspergillaceae</taxon>
        <taxon>Aspergillus</taxon>
        <taxon>Aspergillus subgen. Cremei</taxon>
    </lineage>
</organism>
<accession>A0A1L9S0Y5</accession>
<dbReference type="AlphaFoldDB" id="A0A1L9S0Y5"/>
<feature type="region of interest" description="Disordered" evidence="4">
    <location>
        <begin position="1"/>
        <end position="22"/>
    </location>
</feature>
<feature type="active site" description="Nucleophile" evidence="1">
    <location>
        <position position="38"/>
    </location>
</feature>
<dbReference type="InterPro" id="IPR016639">
    <property type="entry name" value="GST_Omega/GSH"/>
</dbReference>
<feature type="domain" description="GST C-terminal" evidence="5">
    <location>
        <begin position="158"/>
        <end position="289"/>
    </location>
</feature>
<gene>
    <name evidence="6" type="ORF">ASPWEDRAFT_22967</name>
</gene>
<dbReference type="InterPro" id="IPR010987">
    <property type="entry name" value="Glutathione-S-Trfase_C-like"/>
</dbReference>
<evidence type="ECO:0000256" key="4">
    <source>
        <dbReference type="SAM" id="MobiDB-lite"/>
    </source>
</evidence>
<protein>
    <recommendedName>
        <fullName evidence="5">GST C-terminal domain-containing protein</fullName>
    </recommendedName>
</protein>
<name>A0A1L9S0Y5_ASPWE</name>
<dbReference type="RefSeq" id="XP_040694497.1">
    <property type="nucleotide sequence ID" value="XM_040832422.1"/>
</dbReference>
<dbReference type="GO" id="GO:0004364">
    <property type="term" value="F:glutathione transferase activity"/>
    <property type="evidence" value="ECO:0007669"/>
    <property type="project" value="InterPro"/>
</dbReference>
<dbReference type="Proteomes" id="UP000184383">
    <property type="component" value="Unassembled WGS sequence"/>
</dbReference>
<dbReference type="InterPro" id="IPR036249">
    <property type="entry name" value="Thioredoxin-like_sf"/>
</dbReference>
<feature type="active site" description="Proton donor/acceptor" evidence="1">
    <location>
        <position position="181"/>
    </location>
</feature>
<dbReference type="Gene3D" id="1.20.1050.10">
    <property type="match status" value="1"/>
</dbReference>
<dbReference type="InterPro" id="IPR040079">
    <property type="entry name" value="Glutathione_S-Trfase"/>
</dbReference>
<proteinExistence type="predicted"/>
<feature type="binding site" evidence="2">
    <location>
        <begin position="131"/>
        <end position="132"/>
    </location>
    <ligand>
        <name>glutathione</name>
        <dbReference type="ChEBI" id="CHEBI:57925"/>
    </ligand>
</feature>
<dbReference type="GeneID" id="63748270"/>
<dbReference type="InterPro" id="IPR036282">
    <property type="entry name" value="Glutathione-S-Trfase_C_sf"/>
</dbReference>
<keyword evidence="7" id="KW-1185">Reference proteome</keyword>
<dbReference type="Pfam" id="PF13409">
    <property type="entry name" value="GST_N_2"/>
    <property type="match status" value="1"/>
</dbReference>
<dbReference type="Pfam" id="PF13410">
    <property type="entry name" value="GST_C_2"/>
    <property type="match status" value="1"/>
</dbReference>
<dbReference type="STRING" id="1073089.A0A1L9S0Y5"/>
<evidence type="ECO:0000313" key="6">
    <source>
        <dbReference type="EMBL" id="OJJ40821.1"/>
    </source>
</evidence>
<evidence type="ECO:0000256" key="1">
    <source>
        <dbReference type="PIRSR" id="PIRSR015753-1"/>
    </source>
</evidence>
<dbReference type="SFLD" id="SFLDG01148">
    <property type="entry name" value="Xi_(cytGST)"/>
    <property type="match status" value="1"/>
</dbReference>
<dbReference type="PANTHER" id="PTHR32419:SF23">
    <property type="entry name" value="GLUTATHIONE S-TRANSFERASE (EUROFUNG)"/>
    <property type="match status" value="1"/>
</dbReference>
<feature type="site" description="Lowers pKa of active site Cys" evidence="3">
    <location>
        <position position="241"/>
    </location>
</feature>
<dbReference type="CDD" id="cd03190">
    <property type="entry name" value="GST_C_Omega_like"/>
    <property type="match status" value="1"/>
</dbReference>
<dbReference type="PIRSF" id="PIRSF015753">
    <property type="entry name" value="GST"/>
    <property type="match status" value="1"/>
</dbReference>
<evidence type="ECO:0000256" key="2">
    <source>
        <dbReference type="PIRSR" id="PIRSR015753-2"/>
    </source>
</evidence>
<dbReference type="VEuPathDB" id="FungiDB:ASPWEDRAFT_22967"/>
<dbReference type="OrthoDB" id="2309723at2759"/>
<dbReference type="EMBL" id="KV878209">
    <property type="protein sequence ID" value="OJJ40821.1"/>
    <property type="molecule type" value="Genomic_DNA"/>
</dbReference>
<dbReference type="PANTHER" id="PTHR32419">
    <property type="entry name" value="GLUTATHIONYL-HYDROQUINONE REDUCTASE"/>
    <property type="match status" value="1"/>
</dbReference>
<dbReference type="SUPFAM" id="SSF52833">
    <property type="entry name" value="Thioredoxin-like"/>
    <property type="match status" value="1"/>
</dbReference>
<evidence type="ECO:0000256" key="3">
    <source>
        <dbReference type="PIRSR" id="PIRSR015753-3"/>
    </source>
</evidence>
<feature type="site" description="Lowers pKa of active site Cys" evidence="3">
    <location>
        <position position="286"/>
    </location>
</feature>
<dbReference type="InterPro" id="IPR047047">
    <property type="entry name" value="GST_Omega-like_C"/>
</dbReference>
<sequence length="336" mass="38671">MTHEPNTSDGWHGIISPTSQHPPSKDRYHLYIDTGLFCPFAHRVNFIRHLKGLTNIIPISVVYPYPKGDEKGWPGWRFPKSDDEYPNATVDKLFGSAYLHEVYFRSDPGYKGRYSVPVLWDEKEGTIVNNESAELLRWLPDAFNSLLPDDLARITLYPPQHRSRIDQIASWMQSDLNIGVYKAGFAKTQDDYDKNIIPVFGALNRLEEIVSSNNGPFVLGTDMTELDVRLYATLIRFDTVYVQHFKCNLGTIRHDYPVLNNWLKYMYWNVEAARATTDFKHIKENYTKSHGDINPLAITPMGPYPDVEEGVEMDLSRVRVGGVKHADVMEYQKRLI</sequence>
<dbReference type="PROSITE" id="PS50405">
    <property type="entry name" value="GST_CTER"/>
    <property type="match status" value="1"/>
</dbReference>
<feature type="binding site" evidence="2">
    <location>
        <position position="76"/>
    </location>
    <ligand>
        <name>glutathione</name>
        <dbReference type="ChEBI" id="CHEBI:57925"/>
    </ligand>
</feature>
<dbReference type="SFLD" id="SFLDS00019">
    <property type="entry name" value="Glutathione_Transferase_(cytos"/>
    <property type="match status" value="1"/>
</dbReference>